<dbReference type="SUPFAM" id="SSF103473">
    <property type="entry name" value="MFS general substrate transporter"/>
    <property type="match status" value="1"/>
</dbReference>
<dbReference type="EMBL" id="OV170221">
    <property type="protein sequence ID" value="CAH0714209.1"/>
    <property type="molecule type" value="Genomic_DNA"/>
</dbReference>
<feature type="transmembrane region" description="Helical" evidence="6">
    <location>
        <begin position="214"/>
        <end position="237"/>
    </location>
</feature>
<reference evidence="8" key="1">
    <citation type="submission" date="2021-12" db="EMBL/GenBank/DDBJ databases">
        <authorList>
            <person name="Martin H S."/>
        </authorList>
    </citation>
    <scope>NUCLEOTIDE SEQUENCE</scope>
</reference>
<sequence>MSKSSTKTEVNAGGILENFGKYQIVQYLYLCLPPIFVSMINVNYIFVAGEVSYRCRIPECETTGTYEASWWPATHTDQCSRPVLNYTIFSLQGNICSNNSFSSAVTECTEWVYENDDTIVSELNLACQPWQRSFVGVIHSFGMGIAMMIAGWLADRIGRKPTLIICAVGCVVGNLKTLATSYPVYIFLEFLEATVSGGASATSMIEIGNTENRMLAGVLFAYAIYMGEALFAIIALLVPYWKYLIHILCTPPLLFLSYIVITHESPRWLILNGKEVQAINVLKRMVKMNKINIKIEDLEKLNKNTLKQAYNISIDGKKEGLKDLFICTESLKRLVVAFVTRIAISYIYYGLVANSVWLPGNKYVYFLLGAIMSFPGELLSLYLMNKIGRKLPLVYGYTFCGLMCVAYGFVPESYRWVKITFFLAGKLIASACFTGIVTYTMELFPTSVRGTVLGLCTMAYSGGVMLGLLTPMLTSISSVLAPITFGIAAVISSALITLVPETRHLPLYDTIEQISKSVATAKDVTEMKKSKEQDNFGFTSDEPNNVVLIRSAHILASIGQGRLACFVRSLTQLCVGGVAGHAIQSTAMQLPEPPPPLAPLWDRILRARALPPDLDVQLLYIAIKDRLSHPEWEVRLHALRVLADLLPLSGNALSFPFDQVIDNLGHNSPNVRKAALDALKVFCYHCEDPECAARAIIDKFSYNNIRPHTSDVDTRINIVTGLILSIPSLISILKRRDPDLDVLPAFQILGEKLFDSMHQDVALRSLMKLRKLCGPRQYMMLFSQLDSRIQDKFRVLCEMYDEDSQDVYYAPRKTRQPIVHINRVFNNHLANPIYLSTDSSSDDSYRIPFNNNNYAKVIIETEIKFDSDTAITMTVLEQNETESEKVASDEDYDSSDRLILKYSDRDTEEDSDVVVKRVRFGGESVKIRTPDSDNINTSEEEKKMNRGRAILDKSSIKEVIPETPPLLNKMNDIKREADERENHFLNKKSGIPLPIITSKSSKSFMKQNKVKLKSKSLSELYDYFSNKNDVNSKSSGFALTLVEMRSPDKVPSPVEPHREVEVLHNLQRSPTPSPRRQQTRISLDHDRFILNLVSTTHDSNMLSPRPPSPLRRHYDWEELEIIPRHVAAQLHNTENWIAAVKAADHLHSILLDTDNVKKLESAVISFVQHMWALSDAVSAARAPAEGAVCALVRSCSANCVRQLLPALMKRLARDPPSTALPHALLQRMALHHLVELIFDPDIIGDSESDQLRVALCLARAAGPAAVLAAVRRRLEDSPHADIFCNKLRERLNRPMENFRTNHVGRMSQLPVPARRRARSTPAAAPPPRRLRPLPDSAPLPSISQPGRDFLLNPVSPAILIERDSSDIGAPQEPIEKLELEEIEKNIENIADDHIDKDIEDNTDIENKTDEVDHVSVSRTPSIHVEDLTENNNQSIPSAEPSVEQISIQSDNTSPKEEVGQDAKISESVDASEDKRSSEKSSPLSNRSKSTKSIASTRSGNSSPDPTSEPIESKALERDVRTALAECIVPQRHEDWEVIVNGLLETERLANDVSARAPAASWRAVTRSVALHVRSLRSRVARAACSTLGTLFEQRGRALDPEMEEATSALLERCADVNRFLRADAITALGRVACGGGCARAGVALARRGANHRAGPVRAAAAQALTRLVRHHSAVRVLELPSEPRTVILRAAGELLADASPEARLHARHLCIALSEDVRFRQMLKDAMPLTRYRAIVKYVDKLRCR</sequence>
<dbReference type="InterPro" id="IPR016024">
    <property type="entry name" value="ARM-type_fold"/>
</dbReference>
<dbReference type="InterPro" id="IPR024395">
    <property type="entry name" value="CLASP_N_dom"/>
</dbReference>
<evidence type="ECO:0000256" key="5">
    <source>
        <dbReference type="SAM" id="MobiDB-lite"/>
    </source>
</evidence>
<feature type="region of interest" description="Disordered" evidence="5">
    <location>
        <begin position="1311"/>
        <end position="1347"/>
    </location>
</feature>
<evidence type="ECO:0000313" key="9">
    <source>
        <dbReference type="Proteomes" id="UP000838878"/>
    </source>
</evidence>
<dbReference type="GO" id="GO:0022857">
    <property type="term" value="F:transmembrane transporter activity"/>
    <property type="evidence" value="ECO:0007669"/>
    <property type="project" value="InterPro"/>
</dbReference>
<evidence type="ECO:0000256" key="1">
    <source>
        <dbReference type="ARBA" id="ARBA00004141"/>
    </source>
</evidence>
<feature type="region of interest" description="Disordered" evidence="5">
    <location>
        <begin position="1402"/>
        <end position="1515"/>
    </location>
</feature>
<dbReference type="InterPro" id="IPR005828">
    <property type="entry name" value="MFS_sugar_transport-like"/>
</dbReference>
<name>A0A8J9Y1M2_9NEOP</name>
<comment type="subcellular location">
    <subcellularLocation>
        <location evidence="1">Membrane</location>
        <topology evidence="1">Multi-pass membrane protein</topology>
    </subcellularLocation>
</comment>
<keyword evidence="9" id="KW-1185">Reference proteome</keyword>
<dbReference type="GO" id="GO:0016020">
    <property type="term" value="C:membrane"/>
    <property type="evidence" value="ECO:0007669"/>
    <property type="project" value="UniProtKB-SubCell"/>
</dbReference>
<evidence type="ECO:0000256" key="3">
    <source>
        <dbReference type="ARBA" id="ARBA00022989"/>
    </source>
</evidence>
<feature type="non-terminal residue" evidence="8">
    <location>
        <position position="1745"/>
    </location>
</feature>
<feature type="domain" description="CLASP N-terminal" evidence="7">
    <location>
        <begin position="1559"/>
        <end position="1715"/>
    </location>
</feature>
<feature type="compositionally biased region" description="Polar residues" evidence="5">
    <location>
        <begin position="1479"/>
        <end position="1505"/>
    </location>
</feature>
<dbReference type="Gene3D" id="1.20.1250.20">
    <property type="entry name" value="MFS general substrate transporter like domains"/>
    <property type="match status" value="1"/>
</dbReference>
<feature type="compositionally biased region" description="Polar residues" evidence="5">
    <location>
        <begin position="1443"/>
        <end position="1452"/>
    </location>
</feature>
<feature type="transmembrane region" description="Helical" evidence="6">
    <location>
        <begin position="27"/>
        <end position="47"/>
    </location>
</feature>
<feature type="transmembrane region" description="Helical" evidence="6">
    <location>
        <begin position="363"/>
        <end position="384"/>
    </location>
</feature>
<dbReference type="Proteomes" id="UP000838878">
    <property type="component" value="Chromosome 1"/>
</dbReference>
<dbReference type="PANTHER" id="PTHR24064">
    <property type="entry name" value="SOLUTE CARRIER FAMILY 22 MEMBER"/>
    <property type="match status" value="1"/>
</dbReference>
<evidence type="ECO:0000313" key="8">
    <source>
        <dbReference type="EMBL" id="CAH0714209.1"/>
    </source>
</evidence>
<evidence type="ECO:0000259" key="7">
    <source>
        <dbReference type="Pfam" id="PF12348"/>
    </source>
</evidence>
<dbReference type="OrthoDB" id="63891at2759"/>
<gene>
    <name evidence="8" type="ORF">BINO364_LOCUS1286</name>
</gene>
<feature type="compositionally biased region" description="Basic and acidic residues" evidence="5">
    <location>
        <begin position="1404"/>
        <end position="1415"/>
    </location>
</feature>
<keyword evidence="3 6" id="KW-1133">Transmembrane helix</keyword>
<evidence type="ECO:0000256" key="2">
    <source>
        <dbReference type="ARBA" id="ARBA00022692"/>
    </source>
</evidence>
<feature type="transmembrane region" description="Helical" evidence="6">
    <location>
        <begin position="134"/>
        <end position="154"/>
    </location>
</feature>
<dbReference type="Gene3D" id="1.25.10.10">
    <property type="entry name" value="Leucine-rich Repeat Variant"/>
    <property type="match status" value="2"/>
</dbReference>
<dbReference type="Pfam" id="PF12348">
    <property type="entry name" value="CLASP_N"/>
    <property type="match status" value="1"/>
</dbReference>
<dbReference type="InterPro" id="IPR011989">
    <property type="entry name" value="ARM-like"/>
</dbReference>
<keyword evidence="2 6" id="KW-0812">Transmembrane</keyword>
<keyword evidence="4 6" id="KW-0472">Membrane</keyword>
<feature type="transmembrane region" description="Helical" evidence="6">
    <location>
        <begin position="452"/>
        <end position="473"/>
    </location>
</feature>
<feature type="transmembrane region" description="Helical" evidence="6">
    <location>
        <begin position="391"/>
        <end position="410"/>
    </location>
</feature>
<organism evidence="8 9">
    <name type="scientific">Brenthis ino</name>
    <name type="common">lesser marbled fritillary</name>
    <dbReference type="NCBI Taxonomy" id="405034"/>
    <lineage>
        <taxon>Eukaryota</taxon>
        <taxon>Metazoa</taxon>
        <taxon>Ecdysozoa</taxon>
        <taxon>Arthropoda</taxon>
        <taxon>Hexapoda</taxon>
        <taxon>Insecta</taxon>
        <taxon>Pterygota</taxon>
        <taxon>Neoptera</taxon>
        <taxon>Endopterygota</taxon>
        <taxon>Lepidoptera</taxon>
        <taxon>Glossata</taxon>
        <taxon>Ditrysia</taxon>
        <taxon>Papilionoidea</taxon>
        <taxon>Nymphalidae</taxon>
        <taxon>Heliconiinae</taxon>
        <taxon>Argynnini</taxon>
        <taxon>Brenthis</taxon>
    </lineage>
</organism>
<dbReference type="SUPFAM" id="SSF48371">
    <property type="entry name" value="ARM repeat"/>
    <property type="match status" value="1"/>
</dbReference>
<protein>
    <recommendedName>
        <fullName evidence="7">CLASP N-terminal domain-containing protein</fullName>
    </recommendedName>
</protein>
<proteinExistence type="predicted"/>
<feature type="compositionally biased region" description="Basic and acidic residues" evidence="5">
    <location>
        <begin position="1453"/>
        <end position="1478"/>
    </location>
</feature>
<evidence type="ECO:0000256" key="4">
    <source>
        <dbReference type="ARBA" id="ARBA00023136"/>
    </source>
</evidence>
<dbReference type="InterPro" id="IPR036259">
    <property type="entry name" value="MFS_trans_sf"/>
</dbReference>
<dbReference type="Pfam" id="PF00083">
    <property type="entry name" value="Sugar_tr"/>
    <property type="match status" value="1"/>
</dbReference>
<feature type="transmembrane region" description="Helical" evidence="6">
    <location>
        <begin position="416"/>
        <end position="440"/>
    </location>
</feature>
<feature type="transmembrane region" description="Helical" evidence="6">
    <location>
        <begin position="334"/>
        <end position="351"/>
    </location>
</feature>
<feature type="transmembrane region" description="Helical" evidence="6">
    <location>
        <begin position="243"/>
        <end position="261"/>
    </location>
</feature>
<evidence type="ECO:0000256" key="6">
    <source>
        <dbReference type="SAM" id="Phobius"/>
    </source>
</evidence>
<accession>A0A8J9Y1M2</accession>
<feature type="transmembrane region" description="Helical" evidence="6">
    <location>
        <begin position="479"/>
        <end position="499"/>
    </location>
</feature>